<dbReference type="EMBL" id="SDCK01000073">
    <property type="protein sequence ID" value="TCX42713.1"/>
    <property type="molecule type" value="Genomic_DNA"/>
</dbReference>
<organism evidence="1">
    <name type="scientific">Klebsiella pneumoniae</name>
    <dbReference type="NCBI Taxonomy" id="573"/>
    <lineage>
        <taxon>Bacteria</taxon>
        <taxon>Pseudomonadati</taxon>
        <taxon>Pseudomonadota</taxon>
        <taxon>Gammaproteobacteria</taxon>
        <taxon>Enterobacterales</taxon>
        <taxon>Enterobacteriaceae</taxon>
        <taxon>Klebsiella/Raoultella group</taxon>
        <taxon>Klebsiella</taxon>
        <taxon>Klebsiella pneumoniae complex</taxon>
    </lineage>
</organism>
<comment type="caution">
    <text evidence="1">The sequence shown here is derived from an EMBL/GenBank/DDBJ whole genome shotgun (WGS) entry which is preliminary data.</text>
</comment>
<evidence type="ECO:0000313" key="4">
    <source>
        <dbReference type="EMBL" id="TCX74944.1"/>
    </source>
</evidence>
<evidence type="ECO:0000313" key="3">
    <source>
        <dbReference type="EMBL" id="TCX42713.1"/>
    </source>
</evidence>
<dbReference type="EMBL" id="SDCP01000092">
    <property type="protein sequence ID" value="TCX74944.1"/>
    <property type="molecule type" value="Genomic_DNA"/>
</dbReference>
<protein>
    <submittedName>
        <fullName evidence="1">Uncharacterized protein</fullName>
    </submittedName>
</protein>
<dbReference type="EMBL" id="SDCG01000063">
    <property type="protein sequence ID" value="TCX16524.1"/>
    <property type="molecule type" value="Genomic_DNA"/>
</dbReference>
<gene>
    <name evidence="1" type="ORF">ETE70_28255</name>
    <name evidence="3" type="ORF">ETE72_28205</name>
    <name evidence="5" type="ORF">ETE87_27935</name>
    <name evidence="4" type="ORF">ETE99_28020</name>
    <name evidence="2" type="ORF">ETF02_28895</name>
</gene>
<name>A0A483H5Y5_KLEPN</name>
<proteinExistence type="predicted"/>
<reference evidence="1" key="1">
    <citation type="submission" date="2019-01" db="EMBL/GenBank/DDBJ databases">
        <authorList>
            <person name="Lista F."/>
            <person name="Anselmo A."/>
        </authorList>
    </citation>
    <scope>NUCLEOTIDE SEQUENCE</scope>
    <source>
        <strain evidence="3">12S</strain>
        <strain evidence="2">14S</strain>
        <strain evidence="1">16S</strain>
        <strain evidence="5">6S</strain>
        <strain evidence="4">7S</strain>
    </source>
</reference>
<evidence type="ECO:0000313" key="5">
    <source>
        <dbReference type="EMBL" id="TCX81400.1"/>
    </source>
</evidence>
<dbReference type="AlphaFoldDB" id="A0A483H5Y5"/>
<evidence type="ECO:0000313" key="2">
    <source>
        <dbReference type="EMBL" id="TCX34135.1"/>
    </source>
</evidence>
<sequence length="103" mass="11255">MSGSGSFSSRRASKLYSCDVIKFYTNIRSPNPAIVKKLKLGDLLDIELLDNSICALFGAEILGGVTSPEYYDSLYKCLDGGTLYQASITEINNGQIKVFIYAV</sequence>
<evidence type="ECO:0000313" key="1">
    <source>
        <dbReference type="EMBL" id="TCX16524.1"/>
    </source>
</evidence>
<accession>A0A483H5Y5</accession>
<dbReference type="RefSeq" id="WP_130999651.1">
    <property type="nucleotide sequence ID" value="NZ_CAAGTS010000001.1"/>
</dbReference>
<dbReference type="EMBL" id="SDCQ01000065">
    <property type="protein sequence ID" value="TCX81400.1"/>
    <property type="molecule type" value="Genomic_DNA"/>
</dbReference>
<dbReference type="EMBL" id="SDCI01000062">
    <property type="protein sequence ID" value="TCX34135.1"/>
    <property type="molecule type" value="Genomic_DNA"/>
</dbReference>